<accession>A0AA40FX30</accession>
<evidence type="ECO:0000313" key="1">
    <source>
        <dbReference type="EMBL" id="KAK1126465.1"/>
    </source>
</evidence>
<keyword evidence="2" id="KW-1185">Reference proteome</keyword>
<comment type="caution">
    <text evidence="1">The sequence shown here is derived from an EMBL/GenBank/DDBJ whole genome shotgun (WGS) entry which is preliminary data.</text>
</comment>
<reference evidence="1" key="1">
    <citation type="submission" date="2021-10" db="EMBL/GenBank/DDBJ databases">
        <title>Melipona bicolor Genome sequencing and assembly.</title>
        <authorList>
            <person name="Araujo N.S."/>
            <person name="Arias M.C."/>
        </authorList>
    </citation>
    <scope>NUCLEOTIDE SEQUENCE</scope>
    <source>
        <strain evidence="1">USP_2M_L1-L4_2017</strain>
        <tissue evidence="1">Whole body</tissue>
    </source>
</reference>
<evidence type="ECO:0000313" key="2">
    <source>
        <dbReference type="Proteomes" id="UP001177670"/>
    </source>
</evidence>
<gene>
    <name evidence="1" type="ORF">K0M31_005098</name>
</gene>
<dbReference type="Proteomes" id="UP001177670">
    <property type="component" value="Unassembled WGS sequence"/>
</dbReference>
<organism evidence="1 2">
    <name type="scientific">Melipona bicolor</name>
    <dbReference type="NCBI Taxonomy" id="60889"/>
    <lineage>
        <taxon>Eukaryota</taxon>
        <taxon>Metazoa</taxon>
        <taxon>Ecdysozoa</taxon>
        <taxon>Arthropoda</taxon>
        <taxon>Hexapoda</taxon>
        <taxon>Insecta</taxon>
        <taxon>Pterygota</taxon>
        <taxon>Neoptera</taxon>
        <taxon>Endopterygota</taxon>
        <taxon>Hymenoptera</taxon>
        <taxon>Apocrita</taxon>
        <taxon>Aculeata</taxon>
        <taxon>Apoidea</taxon>
        <taxon>Anthophila</taxon>
        <taxon>Apidae</taxon>
        <taxon>Melipona</taxon>
    </lineage>
</organism>
<proteinExistence type="predicted"/>
<dbReference type="AlphaFoldDB" id="A0AA40FX30"/>
<dbReference type="EMBL" id="JAHYIQ010000014">
    <property type="protein sequence ID" value="KAK1126465.1"/>
    <property type="molecule type" value="Genomic_DNA"/>
</dbReference>
<name>A0AA40FX30_9HYME</name>
<protein>
    <submittedName>
        <fullName evidence="1">Uncharacterized protein</fullName>
    </submittedName>
</protein>
<sequence>MRNVLGVSGKCVRAWRTILAGSVHETNNLIETRQRRRDRNAIHLQRSPVKVERRQPVHRFLPAYVELAG</sequence>